<accession>A0AA35D7F0</accession>
<protein>
    <submittedName>
        <fullName evidence="1">Uncharacterized protein</fullName>
    </submittedName>
</protein>
<evidence type="ECO:0000313" key="1">
    <source>
        <dbReference type="EMBL" id="CAB5690315.1"/>
    </source>
</evidence>
<gene>
    <name evidence="1" type="ORF">GHA_01983</name>
</gene>
<dbReference type="EMBL" id="CAHPSC010000025">
    <property type="protein sequence ID" value="CAB5690315.1"/>
    <property type="molecule type" value="Genomic_DNA"/>
</dbReference>
<organism evidence="1 2">
    <name type="scientific">Comamonas aquatica</name>
    <dbReference type="NCBI Taxonomy" id="225991"/>
    <lineage>
        <taxon>Bacteria</taxon>
        <taxon>Pseudomonadati</taxon>
        <taxon>Pseudomonadota</taxon>
        <taxon>Betaproteobacteria</taxon>
        <taxon>Burkholderiales</taxon>
        <taxon>Comamonadaceae</taxon>
        <taxon>Comamonas</taxon>
    </lineage>
</organism>
<reference evidence="1" key="1">
    <citation type="submission" date="2020-05" db="EMBL/GenBank/DDBJ databases">
        <authorList>
            <person name="Delgado-Blas J."/>
        </authorList>
    </citation>
    <scope>NUCLEOTIDE SEQUENCE</scope>
    <source>
        <strain evidence="1">BB1454</strain>
    </source>
</reference>
<proteinExistence type="predicted"/>
<dbReference type="RefSeq" id="WP_338080157.1">
    <property type="nucleotide sequence ID" value="NZ_CAHPRW010000084.1"/>
</dbReference>
<sequence length="88" mass="8880">MIPSTSATSATGAVASPALQVLRISASPRGAQSESLRLSQQILEALAARSAQNGDPAIALTELDTNLLASVDAAYAATLAAHCTVRTC</sequence>
<name>A0AA35D7F0_9BURK</name>
<comment type="caution">
    <text evidence="1">The sequence shown here is derived from an EMBL/GenBank/DDBJ whole genome shotgun (WGS) entry which is preliminary data.</text>
</comment>
<evidence type="ECO:0000313" key="2">
    <source>
        <dbReference type="Proteomes" id="UP000834458"/>
    </source>
</evidence>
<dbReference type="Proteomes" id="UP000834458">
    <property type="component" value="Unassembled WGS sequence"/>
</dbReference>
<dbReference type="AlphaFoldDB" id="A0AA35D7F0"/>